<dbReference type="EMBL" id="KZ293560">
    <property type="protein sequence ID" value="PBK58281.1"/>
    <property type="molecule type" value="Genomic_DNA"/>
</dbReference>
<protein>
    <submittedName>
        <fullName evidence="1">Uncharacterized protein</fullName>
    </submittedName>
</protein>
<evidence type="ECO:0000313" key="1">
    <source>
        <dbReference type="EMBL" id="PBK58281.1"/>
    </source>
</evidence>
<dbReference type="Proteomes" id="UP000218334">
    <property type="component" value="Unassembled WGS sequence"/>
</dbReference>
<sequence>MAANLGQDYENMGSISCQAYFYTGQEILFKEGSWAACTATRVLSCAEKDRTMNALWSFSEWHTSGMEKGVKGYSLSSIELVNNKATLEDETLSSSRYLVTTKENAAMIKGLNAGAAIACGDVLGWITRKLVGVAGVHKLLEGPSFIAVNLNHVAVLAPTDMNRNELVVEVIIVEEETVLIGFIPSSDQRETPKVKVPMRKYWEKVVWGIVFTLTMEEWGLYIAEFKKERNSSNNYTYTANDSQYGVDLIGLT</sequence>
<dbReference type="AlphaFoldDB" id="A0A2H3AH99"/>
<gene>
    <name evidence="1" type="ORF">ARMSODRAFT_983986</name>
</gene>
<organism evidence="1 2">
    <name type="scientific">Armillaria solidipes</name>
    <dbReference type="NCBI Taxonomy" id="1076256"/>
    <lineage>
        <taxon>Eukaryota</taxon>
        <taxon>Fungi</taxon>
        <taxon>Dikarya</taxon>
        <taxon>Basidiomycota</taxon>
        <taxon>Agaricomycotina</taxon>
        <taxon>Agaricomycetes</taxon>
        <taxon>Agaricomycetidae</taxon>
        <taxon>Agaricales</taxon>
        <taxon>Marasmiineae</taxon>
        <taxon>Physalacriaceae</taxon>
        <taxon>Armillaria</taxon>
    </lineage>
</organism>
<accession>A0A2H3AH99</accession>
<evidence type="ECO:0000313" key="2">
    <source>
        <dbReference type="Proteomes" id="UP000218334"/>
    </source>
</evidence>
<reference evidence="2" key="1">
    <citation type="journal article" date="2017" name="Nat. Ecol. Evol.">
        <title>Genome expansion and lineage-specific genetic innovations in the forest pathogenic fungi Armillaria.</title>
        <authorList>
            <person name="Sipos G."/>
            <person name="Prasanna A.N."/>
            <person name="Walter M.C."/>
            <person name="O'Connor E."/>
            <person name="Balint B."/>
            <person name="Krizsan K."/>
            <person name="Kiss B."/>
            <person name="Hess J."/>
            <person name="Varga T."/>
            <person name="Slot J."/>
            <person name="Riley R."/>
            <person name="Boka B."/>
            <person name="Rigling D."/>
            <person name="Barry K."/>
            <person name="Lee J."/>
            <person name="Mihaltcheva S."/>
            <person name="LaButti K."/>
            <person name="Lipzen A."/>
            <person name="Waldron R."/>
            <person name="Moloney N.M."/>
            <person name="Sperisen C."/>
            <person name="Kredics L."/>
            <person name="Vagvoelgyi C."/>
            <person name="Patrignani A."/>
            <person name="Fitzpatrick D."/>
            <person name="Nagy I."/>
            <person name="Doyle S."/>
            <person name="Anderson J.B."/>
            <person name="Grigoriev I.V."/>
            <person name="Gueldener U."/>
            <person name="Muensterkoetter M."/>
            <person name="Nagy L.G."/>
        </authorList>
    </citation>
    <scope>NUCLEOTIDE SEQUENCE [LARGE SCALE GENOMIC DNA]</scope>
    <source>
        <strain evidence="2">28-4</strain>
    </source>
</reference>
<name>A0A2H3AH99_9AGAR</name>
<proteinExistence type="predicted"/>
<keyword evidence="2" id="KW-1185">Reference proteome</keyword>